<name>R4WCT6_RIPPE</name>
<feature type="compositionally biased region" description="Polar residues" evidence="1">
    <location>
        <begin position="55"/>
        <end position="69"/>
    </location>
</feature>
<dbReference type="EMBL" id="AK417163">
    <property type="protein sequence ID" value="BAN20378.1"/>
    <property type="molecule type" value="mRNA"/>
</dbReference>
<evidence type="ECO:0000313" key="2">
    <source>
        <dbReference type="EMBL" id="BAN20378.1"/>
    </source>
</evidence>
<evidence type="ECO:0000256" key="1">
    <source>
        <dbReference type="SAM" id="MobiDB-lite"/>
    </source>
</evidence>
<proteinExistence type="evidence at transcript level"/>
<organism evidence="2">
    <name type="scientific">Riptortus pedestris</name>
    <name type="common">Bean bug</name>
    <dbReference type="NCBI Taxonomy" id="329032"/>
    <lineage>
        <taxon>Eukaryota</taxon>
        <taxon>Metazoa</taxon>
        <taxon>Ecdysozoa</taxon>
        <taxon>Arthropoda</taxon>
        <taxon>Hexapoda</taxon>
        <taxon>Insecta</taxon>
        <taxon>Pterygota</taxon>
        <taxon>Neoptera</taxon>
        <taxon>Paraneoptera</taxon>
        <taxon>Hemiptera</taxon>
        <taxon>Heteroptera</taxon>
        <taxon>Panheteroptera</taxon>
        <taxon>Pentatomomorpha</taxon>
        <taxon>Coreoidea</taxon>
        <taxon>Alydidae</taxon>
        <taxon>Riptortus</taxon>
    </lineage>
</organism>
<accession>R4WCT6</accession>
<feature type="region of interest" description="Disordered" evidence="1">
    <location>
        <begin position="15"/>
        <end position="69"/>
    </location>
</feature>
<sequence length="69" mass="8007">MLELLLLPQLMVRRKKKRLPHLKGNRSPTTRPSPKRSLLTRKRTKKKNQRKNGLLGQSLSLKKTNPSLP</sequence>
<dbReference type="AlphaFoldDB" id="R4WCT6"/>
<protein>
    <submittedName>
        <fullName evidence="2">Unkown protein</fullName>
    </submittedName>
</protein>
<reference evidence="2" key="1">
    <citation type="journal article" date="2013" name="PLoS ONE">
        <title>Gene expression in gut symbiotic organ of stinkbug affected by extracellular bacterial symbiont.</title>
        <authorList>
            <person name="Futahashi R."/>
            <person name="Tanaka K."/>
            <person name="Tanahashi M."/>
            <person name="Nikoh N."/>
            <person name="Kikuchi Y."/>
            <person name="Lee B.L."/>
            <person name="Fukatsu T."/>
        </authorList>
    </citation>
    <scope>NUCLEOTIDE SEQUENCE</scope>
    <source>
        <tissue evidence="2">Midgut</tissue>
    </source>
</reference>
<feature type="compositionally biased region" description="Basic residues" evidence="1">
    <location>
        <begin position="15"/>
        <end position="24"/>
    </location>
</feature>
<feature type="compositionally biased region" description="Basic residues" evidence="1">
    <location>
        <begin position="38"/>
        <end position="50"/>
    </location>
</feature>